<comment type="caution">
    <text evidence="2">The sequence shown here is derived from an EMBL/GenBank/DDBJ whole genome shotgun (WGS) entry which is preliminary data.</text>
</comment>
<feature type="transmembrane region" description="Helical" evidence="1">
    <location>
        <begin position="89"/>
        <end position="121"/>
    </location>
</feature>
<dbReference type="AlphaFoldDB" id="A0A409XIH8"/>
<evidence type="ECO:0000313" key="3">
    <source>
        <dbReference type="Proteomes" id="UP000283269"/>
    </source>
</evidence>
<dbReference type="InParanoid" id="A0A409XIH8"/>
<organism evidence="2 3">
    <name type="scientific">Psilocybe cyanescens</name>
    <dbReference type="NCBI Taxonomy" id="93625"/>
    <lineage>
        <taxon>Eukaryota</taxon>
        <taxon>Fungi</taxon>
        <taxon>Dikarya</taxon>
        <taxon>Basidiomycota</taxon>
        <taxon>Agaricomycotina</taxon>
        <taxon>Agaricomycetes</taxon>
        <taxon>Agaricomycetidae</taxon>
        <taxon>Agaricales</taxon>
        <taxon>Agaricineae</taxon>
        <taxon>Strophariaceae</taxon>
        <taxon>Psilocybe</taxon>
    </lineage>
</organism>
<reference evidence="2 3" key="1">
    <citation type="journal article" date="2018" name="Evol. Lett.">
        <title>Horizontal gene cluster transfer increased hallucinogenic mushroom diversity.</title>
        <authorList>
            <person name="Reynolds H.T."/>
            <person name="Vijayakumar V."/>
            <person name="Gluck-Thaler E."/>
            <person name="Korotkin H.B."/>
            <person name="Matheny P.B."/>
            <person name="Slot J.C."/>
        </authorList>
    </citation>
    <scope>NUCLEOTIDE SEQUENCE [LARGE SCALE GENOMIC DNA]</scope>
    <source>
        <strain evidence="2 3">2631</strain>
    </source>
</reference>
<feature type="transmembrane region" description="Helical" evidence="1">
    <location>
        <begin position="133"/>
        <end position="154"/>
    </location>
</feature>
<evidence type="ECO:0000313" key="2">
    <source>
        <dbReference type="EMBL" id="PPQ90559.1"/>
    </source>
</evidence>
<protein>
    <submittedName>
        <fullName evidence="2">Uncharacterized protein</fullName>
    </submittedName>
</protein>
<dbReference type="Proteomes" id="UP000283269">
    <property type="component" value="Unassembled WGS sequence"/>
</dbReference>
<keyword evidence="1" id="KW-0812">Transmembrane</keyword>
<feature type="transmembrane region" description="Helical" evidence="1">
    <location>
        <begin position="57"/>
        <end position="77"/>
    </location>
</feature>
<accession>A0A409XIH8</accession>
<evidence type="ECO:0000256" key="1">
    <source>
        <dbReference type="SAM" id="Phobius"/>
    </source>
</evidence>
<dbReference type="EMBL" id="NHYD01001616">
    <property type="protein sequence ID" value="PPQ90559.1"/>
    <property type="molecule type" value="Genomic_DNA"/>
</dbReference>
<sequence>MSLVIRGGSEDNYDERGKQFIFSFPFPSFPFRSTLDGCDMAGIGMVFGGLATDLSPIVWLIPLVIALTFIYNTYILLIGGSESYNSPRLYSALTVGVAYLLTFLWTISLAASTTITCLLLTNIIHTPDENIKIWMPILTAVSLLESLLLGFMAVRSHKEMKQILYKNKWKWRIDIQGVNSSQWSYAKSSA</sequence>
<proteinExistence type="predicted"/>
<gene>
    <name evidence="2" type="ORF">CVT25_015873</name>
</gene>
<keyword evidence="3" id="KW-1185">Reference proteome</keyword>
<keyword evidence="1" id="KW-1133">Transmembrane helix</keyword>
<keyword evidence="1" id="KW-0472">Membrane</keyword>
<name>A0A409XIH8_PSICY</name>
<dbReference type="OrthoDB" id="2893947at2759"/>